<evidence type="ECO:0000313" key="2">
    <source>
        <dbReference type="Proteomes" id="UP000438429"/>
    </source>
</evidence>
<dbReference type="EMBL" id="VEVO01000002">
    <property type="protein sequence ID" value="KAF0044987.1"/>
    <property type="molecule type" value="Genomic_DNA"/>
</dbReference>
<dbReference type="AlphaFoldDB" id="A0A6A4TEF8"/>
<protein>
    <submittedName>
        <fullName evidence="1">Uncharacterized protein</fullName>
    </submittedName>
</protein>
<name>A0A6A4TEF8_SCOMX</name>
<evidence type="ECO:0000313" key="1">
    <source>
        <dbReference type="EMBL" id="KAF0044987.1"/>
    </source>
</evidence>
<proteinExistence type="predicted"/>
<organism evidence="1 2">
    <name type="scientific">Scophthalmus maximus</name>
    <name type="common">Turbot</name>
    <name type="synonym">Psetta maxima</name>
    <dbReference type="NCBI Taxonomy" id="52904"/>
    <lineage>
        <taxon>Eukaryota</taxon>
        <taxon>Metazoa</taxon>
        <taxon>Chordata</taxon>
        <taxon>Craniata</taxon>
        <taxon>Vertebrata</taxon>
        <taxon>Euteleostomi</taxon>
        <taxon>Actinopterygii</taxon>
        <taxon>Neopterygii</taxon>
        <taxon>Teleostei</taxon>
        <taxon>Neoteleostei</taxon>
        <taxon>Acanthomorphata</taxon>
        <taxon>Carangaria</taxon>
        <taxon>Pleuronectiformes</taxon>
        <taxon>Pleuronectoidei</taxon>
        <taxon>Scophthalmidae</taxon>
        <taxon>Scophthalmus</taxon>
    </lineage>
</organism>
<accession>A0A6A4TEF8</accession>
<sequence>MVAWGIMSYGSVGIIVRARQQLKLLFRSPPPPPLLILRVILRQRRGWFLRMDNVSVRKAGGYGDTLLALTCDGSSPQSDDDGTICCQEPERRFQVAY</sequence>
<reference evidence="1 2" key="1">
    <citation type="submission" date="2019-06" db="EMBL/GenBank/DDBJ databases">
        <title>Draft genomes of female and male turbot (Scophthalmus maximus).</title>
        <authorList>
            <person name="Xu H."/>
            <person name="Xu X.-W."/>
            <person name="Shao C."/>
            <person name="Chen S."/>
        </authorList>
    </citation>
    <scope>NUCLEOTIDE SEQUENCE [LARGE SCALE GENOMIC DNA]</scope>
    <source>
        <strain evidence="1">Ysfricsl-2016a</strain>
        <tissue evidence="1">Blood</tissue>
    </source>
</reference>
<gene>
    <name evidence="1" type="ORF">F2P81_001516</name>
</gene>
<comment type="caution">
    <text evidence="1">The sequence shown here is derived from an EMBL/GenBank/DDBJ whole genome shotgun (WGS) entry which is preliminary data.</text>
</comment>
<dbReference type="Proteomes" id="UP000438429">
    <property type="component" value="Unassembled WGS sequence"/>
</dbReference>